<keyword evidence="2" id="KW-1185">Reference proteome</keyword>
<reference evidence="1" key="1">
    <citation type="submission" date="2023-04" db="EMBL/GenBank/DDBJ databases">
        <title>Candida boidinii NBRC 1967.</title>
        <authorList>
            <person name="Ichikawa N."/>
            <person name="Sato H."/>
            <person name="Tonouchi N."/>
        </authorList>
    </citation>
    <scope>NUCLEOTIDE SEQUENCE</scope>
    <source>
        <strain evidence="1">NBRC 1967</strain>
    </source>
</reference>
<proteinExistence type="predicted"/>
<comment type="caution">
    <text evidence="1">The sequence shown here is derived from an EMBL/GenBank/DDBJ whole genome shotgun (WGS) entry which is preliminary data.</text>
</comment>
<dbReference type="Proteomes" id="UP001165101">
    <property type="component" value="Unassembled WGS sequence"/>
</dbReference>
<gene>
    <name evidence="1" type="ORF">Cboi01_000244500</name>
</gene>
<organism evidence="1 2">
    <name type="scientific">Candida boidinii</name>
    <name type="common">Yeast</name>
    <dbReference type="NCBI Taxonomy" id="5477"/>
    <lineage>
        <taxon>Eukaryota</taxon>
        <taxon>Fungi</taxon>
        <taxon>Dikarya</taxon>
        <taxon>Ascomycota</taxon>
        <taxon>Saccharomycotina</taxon>
        <taxon>Pichiomycetes</taxon>
        <taxon>Pichiales</taxon>
        <taxon>Pichiaceae</taxon>
        <taxon>Ogataea</taxon>
        <taxon>Ogataea/Candida clade</taxon>
    </lineage>
</organism>
<dbReference type="EMBL" id="BSXV01001108">
    <property type="protein sequence ID" value="GME91784.1"/>
    <property type="molecule type" value="Genomic_DNA"/>
</dbReference>
<protein>
    <submittedName>
        <fullName evidence="1">Unnamed protein product</fullName>
    </submittedName>
</protein>
<evidence type="ECO:0000313" key="2">
    <source>
        <dbReference type="Proteomes" id="UP001165101"/>
    </source>
</evidence>
<name>A0ACB5TMY4_CANBO</name>
<sequence>MKFSVVAASLFAAQALAEVSSVWETTTELSTTTSTDTECAETVTDCPARKGNDTEGPTTYEDAAAGLSGSFAAVAGAALVAGAVLGL</sequence>
<accession>A0ACB5TMY4</accession>
<evidence type="ECO:0000313" key="1">
    <source>
        <dbReference type="EMBL" id="GME91784.1"/>
    </source>
</evidence>